<dbReference type="OrthoDB" id="4954868at2"/>
<dbReference type="GO" id="GO:0008967">
    <property type="term" value="F:phosphoglycolate phosphatase activity"/>
    <property type="evidence" value="ECO:0007669"/>
    <property type="project" value="TreeGrafter"/>
</dbReference>
<dbReference type="AlphaFoldDB" id="A0A4P6EMU6"/>
<dbReference type="SUPFAM" id="SSF56784">
    <property type="entry name" value="HAD-like"/>
    <property type="match status" value="1"/>
</dbReference>
<reference evidence="1 2" key="1">
    <citation type="submission" date="2019-01" db="EMBL/GenBank/DDBJ databases">
        <title>Genome sequencing of strain DFW100M-13.</title>
        <authorList>
            <person name="Heo J."/>
            <person name="Kim S.-J."/>
            <person name="Kim J.-S."/>
            <person name="Hong S.-B."/>
            <person name="Kwon S.-W."/>
        </authorList>
    </citation>
    <scope>NUCLEOTIDE SEQUENCE [LARGE SCALE GENOMIC DNA]</scope>
    <source>
        <strain evidence="1 2">DFW100M-13</strain>
    </source>
</reference>
<dbReference type="InterPro" id="IPR023214">
    <property type="entry name" value="HAD_sf"/>
</dbReference>
<dbReference type="Proteomes" id="UP000293995">
    <property type="component" value="Chromosome"/>
</dbReference>
<gene>
    <name evidence="1" type="ORF">ET475_03780</name>
</gene>
<dbReference type="PANTHER" id="PTHR43434:SF1">
    <property type="entry name" value="PHOSPHOGLYCOLATE PHOSPHATASE"/>
    <property type="match status" value="1"/>
</dbReference>
<evidence type="ECO:0000313" key="1">
    <source>
        <dbReference type="EMBL" id="QAY59198.1"/>
    </source>
</evidence>
<proteinExistence type="predicted"/>
<sequence length="276" mass="30700">MPRTPDYSEQLCLPRALLLDFGGVVVETENNADWQRVFARQLVAAMHADGIDLLDVADVERDLRAGAKADSRWKDAMSRPFAPAELRYDQFWGDFVAADWPEPALRWVFDRARELCRQMGELKQTRRTRVGMTELLDAADAAGVPVGIVSNTLMGVVHRDYLDAHRLTDRFAAQIYSDEVGVRKPNPRMIELGADAVGVPVTECWYVGDNFDRDALCGARAGVGGNIIMEARDTYEQPYDLAVRPHAIVADPVELRDLFLDAVGDDVSTHAQSTPV</sequence>
<accession>A0A4P6EMU6</accession>
<dbReference type="EMBL" id="CP035494">
    <property type="protein sequence ID" value="QAY59198.1"/>
    <property type="molecule type" value="Genomic_DNA"/>
</dbReference>
<dbReference type="InterPro" id="IPR050155">
    <property type="entry name" value="HAD-like_hydrolase_sf"/>
</dbReference>
<keyword evidence="2" id="KW-1185">Reference proteome</keyword>
<name>A0A4P6EMU6_9MICO</name>
<dbReference type="GO" id="GO:0006281">
    <property type="term" value="P:DNA repair"/>
    <property type="evidence" value="ECO:0007669"/>
    <property type="project" value="TreeGrafter"/>
</dbReference>
<dbReference type="RefSeq" id="WP_129386165.1">
    <property type="nucleotide sequence ID" value="NZ_CP035494.1"/>
</dbReference>
<dbReference type="SFLD" id="SFLDS00003">
    <property type="entry name" value="Haloacid_Dehalogenase"/>
    <property type="match status" value="1"/>
</dbReference>
<evidence type="ECO:0000313" key="2">
    <source>
        <dbReference type="Proteomes" id="UP000293995"/>
    </source>
</evidence>
<organism evidence="1 2">
    <name type="scientific">Microbacterium protaetiae</name>
    <dbReference type="NCBI Taxonomy" id="2509458"/>
    <lineage>
        <taxon>Bacteria</taxon>
        <taxon>Bacillati</taxon>
        <taxon>Actinomycetota</taxon>
        <taxon>Actinomycetes</taxon>
        <taxon>Micrococcales</taxon>
        <taxon>Microbacteriaceae</taxon>
        <taxon>Microbacterium</taxon>
    </lineage>
</organism>
<dbReference type="InterPro" id="IPR036412">
    <property type="entry name" value="HAD-like_sf"/>
</dbReference>
<dbReference type="KEGG" id="mprt:ET475_03780"/>
<keyword evidence="1" id="KW-0378">Hydrolase</keyword>
<dbReference type="PANTHER" id="PTHR43434">
    <property type="entry name" value="PHOSPHOGLYCOLATE PHOSPHATASE"/>
    <property type="match status" value="1"/>
</dbReference>
<dbReference type="Gene3D" id="3.40.50.1000">
    <property type="entry name" value="HAD superfamily/HAD-like"/>
    <property type="match status" value="1"/>
</dbReference>
<dbReference type="Pfam" id="PF00702">
    <property type="entry name" value="Hydrolase"/>
    <property type="match status" value="1"/>
</dbReference>
<dbReference type="NCBIfam" id="TIGR01549">
    <property type="entry name" value="HAD-SF-IA-v1"/>
    <property type="match status" value="1"/>
</dbReference>
<dbReference type="InterPro" id="IPR006439">
    <property type="entry name" value="HAD-SF_hydro_IA"/>
</dbReference>
<dbReference type="SFLD" id="SFLDG01129">
    <property type="entry name" value="C1.5:_HAD__Beta-PGM__Phosphata"/>
    <property type="match status" value="1"/>
</dbReference>
<protein>
    <submittedName>
        <fullName evidence="1">HAD family hydrolase</fullName>
    </submittedName>
</protein>